<evidence type="ECO:0000256" key="1">
    <source>
        <dbReference type="SAM" id="MobiDB-lite"/>
    </source>
</evidence>
<sequence>MSQLGIEKEEFDLRKPFVASAWGKASSESCVKGGDGGGGGEERRGEKGGGNETYQKMPDSESLVINGDPSLSPDWLQGKCLSNTSV</sequence>
<feature type="region of interest" description="Disordered" evidence="1">
    <location>
        <begin position="22"/>
        <end position="86"/>
    </location>
</feature>
<dbReference type="EMBL" id="BPLQ01008196">
    <property type="protein sequence ID" value="GIY35707.1"/>
    <property type="molecule type" value="Genomic_DNA"/>
</dbReference>
<proteinExistence type="predicted"/>
<comment type="caution">
    <text evidence="2">The sequence shown here is derived from an EMBL/GenBank/DDBJ whole genome shotgun (WGS) entry which is preliminary data.</text>
</comment>
<dbReference type="Proteomes" id="UP001054837">
    <property type="component" value="Unassembled WGS sequence"/>
</dbReference>
<gene>
    <name evidence="2" type="ORF">CDAR_185351</name>
</gene>
<reference evidence="2 3" key="1">
    <citation type="submission" date="2021-06" db="EMBL/GenBank/DDBJ databases">
        <title>Caerostris darwini draft genome.</title>
        <authorList>
            <person name="Kono N."/>
            <person name="Arakawa K."/>
        </authorList>
    </citation>
    <scope>NUCLEOTIDE SEQUENCE [LARGE SCALE GENOMIC DNA]</scope>
</reference>
<name>A0AAV4SQG9_9ARAC</name>
<keyword evidence="3" id="KW-1185">Reference proteome</keyword>
<evidence type="ECO:0000313" key="2">
    <source>
        <dbReference type="EMBL" id="GIY35707.1"/>
    </source>
</evidence>
<evidence type="ECO:0000313" key="3">
    <source>
        <dbReference type="Proteomes" id="UP001054837"/>
    </source>
</evidence>
<accession>A0AAV4SQG9</accession>
<feature type="compositionally biased region" description="Basic and acidic residues" evidence="1">
    <location>
        <begin position="40"/>
        <end position="49"/>
    </location>
</feature>
<organism evidence="2 3">
    <name type="scientific">Caerostris darwini</name>
    <dbReference type="NCBI Taxonomy" id="1538125"/>
    <lineage>
        <taxon>Eukaryota</taxon>
        <taxon>Metazoa</taxon>
        <taxon>Ecdysozoa</taxon>
        <taxon>Arthropoda</taxon>
        <taxon>Chelicerata</taxon>
        <taxon>Arachnida</taxon>
        <taxon>Araneae</taxon>
        <taxon>Araneomorphae</taxon>
        <taxon>Entelegynae</taxon>
        <taxon>Araneoidea</taxon>
        <taxon>Araneidae</taxon>
        <taxon>Caerostris</taxon>
    </lineage>
</organism>
<dbReference type="AlphaFoldDB" id="A0AAV4SQG9"/>
<protein>
    <submittedName>
        <fullName evidence="2">Uncharacterized protein</fullName>
    </submittedName>
</protein>